<dbReference type="PROSITE" id="PS51257">
    <property type="entry name" value="PROKAR_LIPOPROTEIN"/>
    <property type="match status" value="1"/>
</dbReference>
<feature type="compositionally biased region" description="Low complexity" evidence="1">
    <location>
        <begin position="35"/>
        <end position="55"/>
    </location>
</feature>
<evidence type="ECO:0000313" key="3">
    <source>
        <dbReference type="EMBL" id="QNG51128.1"/>
    </source>
</evidence>
<feature type="chain" id="PRO_5038626799" description="DUF4878 domain-containing protein" evidence="2">
    <location>
        <begin position="25"/>
        <end position="174"/>
    </location>
</feature>
<dbReference type="SUPFAM" id="SSF54427">
    <property type="entry name" value="NTF2-like"/>
    <property type="match status" value="1"/>
</dbReference>
<feature type="region of interest" description="Disordered" evidence="1">
    <location>
        <begin position="23"/>
        <end position="55"/>
    </location>
</feature>
<protein>
    <recommendedName>
        <fullName evidence="5">DUF4878 domain-containing protein</fullName>
    </recommendedName>
</protein>
<dbReference type="Gene3D" id="3.10.450.50">
    <property type="match status" value="1"/>
</dbReference>
<evidence type="ECO:0008006" key="5">
    <source>
        <dbReference type="Google" id="ProtNLM"/>
    </source>
</evidence>
<keyword evidence="2" id="KW-0732">Signal</keyword>
<evidence type="ECO:0000256" key="2">
    <source>
        <dbReference type="SAM" id="SignalP"/>
    </source>
</evidence>
<evidence type="ECO:0000313" key="4">
    <source>
        <dbReference type="Proteomes" id="UP000515728"/>
    </source>
</evidence>
<gene>
    <name evidence="3" type="ORF">H6H00_23605</name>
</gene>
<sequence>MKTMRSAVAAAALAALLTACSTGGTEAPADPTPAAPTAGAATAAPTATRGPGAVGPEEAAVEAALRAYQQAIATQDWPIACSLNAPETSAQLVAAVQAGGGQAGTCEEALAAVFGQPGAAETAVEAASSTVVDDVVVQGLNATIRWTSTRQGQSRTDGATMQLIDGQWRLAGTA</sequence>
<evidence type="ECO:0000256" key="1">
    <source>
        <dbReference type="SAM" id="MobiDB-lite"/>
    </source>
</evidence>
<reference evidence="3 4" key="1">
    <citation type="submission" date="2020-08" db="EMBL/GenBank/DDBJ databases">
        <authorList>
            <person name="Mo P."/>
        </authorList>
    </citation>
    <scope>NUCLEOTIDE SEQUENCE [LARGE SCALE GENOMIC DNA]</scope>
    <source>
        <strain evidence="3 4">CGMCC 4.1532</strain>
    </source>
</reference>
<dbReference type="RefSeq" id="WP_185717886.1">
    <property type="nucleotide sequence ID" value="NZ_BAAAWI010000001.1"/>
</dbReference>
<dbReference type="InterPro" id="IPR032710">
    <property type="entry name" value="NTF2-like_dom_sf"/>
</dbReference>
<dbReference type="EMBL" id="CP060131">
    <property type="protein sequence ID" value="QNG51128.1"/>
    <property type="molecule type" value="Genomic_DNA"/>
</dbReference>
<accession>A0A7G7MEB7</accession>
<name>A0A7G7MEB7_9PSEU</name>
<dbReference type="AlphaFoldDB" id="A0A7G7MEB7"/>
<feature type="signal peptide" evidence="2">
    <location>
        <begin position="1"/>
        <end position="24"/>
    </location>
</feature>
<organism evidence="3 4">
    <name type="scientific">Pseudonocardia petroleophila</name>
    <dbReference type="NCBI Taxonomy" id="37331"/>
    <lineage>
        <taxon>Bacteria</taxon>
        <taxon>Bacillati</taxon>
        <taxon>Actinomycetota</taxon>
        <taxon>Actinomycetes</taxon>
        <taxon>Pseudonocardiales</taxon>
        <taxon>Pseudonocardiaceae</taxon>
        <taxon>Pseudonocardia</taxon>
    </lineage>
</organism>
<dbReference type="KEGG" id="ppel:H6H00_23605"/>
<dbReference type="Proteomes" id="UP000515728">
    <property type="component" value="Chromosome"/>
</dbReference>
<proteinExistence type="predicted"/>
<keyword evidence="4" id="KW-1185">Reference proteome</keyword>